<feature type="transmembrane region" description="Helical" evidence="4">
    <location>
        <begin position="1116"/>
        <end position="1140"/>
    </location>
</feature>
<protein>
    <submittedName>
        <fullName evidence="6">Coenzyme a synthetase</fullName>
    </submittedName>
</protein>
<accession>A0A8H5WUG7</accession>
<dbReference type="SUPFAM" id="SSF56801">
    <property type="entry name" value="Acetyl-CoA synthetase-like"/>
    <property type="match status" value="1"/>
</dbReference>
<dbReference type="Gene3D" id="2.160.10.10">
    <property type="entry name" value="Hexapeptide repeat proteins"/>
    <property type="match status" value="1"/>
</dbReference>
<keyword evidence="4" id="KW-0472">Membrane</keyword>
<dbReference type="EMBL" id="JAAGWQ010000067">
    <property type="protein sequence ID" value="KAF5671420.1"/>
    <property type="molecule type" value="Genomic_DNA"/>
</dbReference>
<evidence type="ECO:0000256" key="4">
    <source>
        <dbReference type="SAM" id="Phobius"/>
    </source>
</evidence>
<dbReference type="InterPro" id="IPR045851">
    <property type="entry name" value="AMP-bd_C_sf"/>
</dbReference>
<dbReference type="GO" id="GO:0006631">
    <property type="term" value="P:fatty acid metabolic process"/>
    <property type="evidence" value="ECO:0007669"/>
    <property type="project" value="TreeGrafter"/>
</dbReference>
<keyword evidence="2" id="KW-0597">Phosphoprotein</keyword>
<gene>
    <name evidence="6" type="ORF">FHETE_4130</name>
</gene>
<dbReference type="InterPro" id="IPR042099">
    <property type="entry name" value="ANL_N_sf"/>
</dbReference>
<dbReference type="GO" id="GO:0031177">
    <property type="term" value="F:phosphopantetheine binding"/>
    <property type="evidence" value="ECO:0007669"/>
    <property type="project" value="InterPro"/>
</dbReference>
<sequence>MSADSNQSTIRSDDQPHHKMHEAMDLSSVPVVLQQLIDLPLTGIAESQQFQILQTSDLDKSFLLESIPTAAESSTRPLGLLLVLLQEIPGPWPVFDLIKCFTRVYTHLPESTKIGTDRESSLLLQQTSELVKNSYTSLAQFLRHDNKPALRASSGDHVITHRQLERFVDNFHLSVNSPTQKQKPVVSIALPNGPLLAATCIAVATYYTLSPINPAAGPEQFQTDILQAGADFILTTREEYTKLQLDASWVAENNIQVYIISWNVGQDIALNTLTGGPVPAGSIDRTPNRANDISLILFTSGTSGTKKVVPLTTHSIITGVVFVIESWGLSCDDICLNMMPLYHVGGLVRNIFAPIFSGGSTVCCPSFDANLFWDVTESIQPTWYYASPTMHSMIVSEASARPEALQKSRIRLACNAAGGLLPSLAYQLRDTFNCIVLPSYGMTECMPISTPPLDYRLDREGTSGISTGPELTVLDSFENKTASGTVGRICVRGEPVFPGYLKADGTYDKSPFNNSGWFDTGDLGYMDDDGYLYITGRSKEVINRGGELISPFEVENAIMTASKASKSPIFGRISQTLAFSATHDVLQEVVAVALVTPHNFPRVDLKTLQGALKLSLQQAKWPVLIAYMDDLPKNNGKILRIKLGQRLGLPCLTDDTPYMGRHWDATCPPADTPLSVGIDCSPCTVNYLELSDLIHSIIPDDVDVFCLESSQGGTPDAVLAPKHTGSSCDHELVNRIRNNLGSAIHNYMVPNEIHILNHPLRRSSSGEVDVDWVRAEVEELLRDSMKQLVGSTEGLVTKSFAEILSLPPADVPRDTDFFDLGGDSLRAGRLLSALRSEFSVQIPITVVFNGGTVVSIAAHIEKMLESKQYGGEESSNVEGCTKTCSSTNPFLMLLQLVPMVVVYPLRRAFQWTVFFVALAYSQKLPTAQSIPGRFLNLTISLLISRIVIRFVAPIVGILAKWLIIGRYREGLYPMWGLYHTRWWMTQKIITICGKGFFGQSEVTQRIYYRLMGARIGKNVKLAGTQLGEWDLLDIGDDSNLTGCICRPFAAEGNTSMYLGRITIGKNCAVGFSSIIAPGTNMPADTCLGFNSSSWEMQDASEEYRDQLPSARQKPHWLLNCLITMLLKLLAAFVGALPWMAGLVGMVMKKSINSGSPLRSSVNWFAEPQRVGYHYLALVLGCIFGPFFLFAFVMIVKCILDVFFGRLSTNLGTVATWRASLIKTLYPVAKLHDLTSMFGQHYEATSVTLRMLGAKVGQRVYWPGTGPSIGDYHLIDIGNDVVFGSRSHLVTSDGIGSEKVTVRDRAMIADRVTLLPGVNVGERATMGSGALTKRQGCYAQNGTYVGSKGGDAVCLSSGSGTGDKSGLRHRMRDTGSDSDDTLHGSQESSKDEKKRDQNDSGSSTDGSDEKESARALSPFGRAFYLKQAPYHVLGPFVIFCYSAFLTVFTRAYWDVPSVASIQIVNVVLKQPFLSRLSEWSDVAALFLMMFICIAVITTIQAFFALALMIASKWILMGRRMPGNYDWDKSPYCQRWQIFLAIERLRRKCYNNNGILNLLTGTSWIVFYFRLLGAKIGKDCALFANGQPSLMFTEPELITLGDRVVVDDASVVAHINTRGKFDLNRVEIGDRCVLRTGSRLLSGAQMKNDSCLLEHTLIMGGDVVEEKWTMQGWPAERFTAKRV</sequence>
<dbReference type="Gene3D" id="3.40.50.12780">
    <property type="entry name" value="N-terminal domain of ligase-like"/>
    <property type="match status" value="1"/>
</dbReference>
<feature type="transmembrane region" description="Helical" evidence="4">
    <location>
        <begin position="1552"/>
        <end position="1571"/>
    </location>
</feature>
<dbReference type="InterPro" id="IPR009081">
    <property type="entry name" value="PP-bd_ACP"/>
</dbReference>
<dbReference type="Proteomes" id="UP000567885">
    <property type="component" value="Unassembled WGS sequence"/>
</dbReference>
<keyword evidence="4" id="KW-0812">Transmembrane</keyword>
<evidence type="ECO:0000256" key="2">
    <source>
        <dbReference type="ARBA" id="ARBA00022553"/>
    </source>
</evidence>
<reference evidence="6 7" key="1">
    <citation type="submission" date="2020-05" db="EMBL/GenBank/DDBJ databases">
        <title>Identification and distribution of gene clusters putatively required for synthesis of sphingolipid metabolism inhibitors in phylogenetically diverse species of the filamentous fungus Fusarium.</title>
        <authorList>
            <person name="Kim H.-S."/>
            <person name="Busman M."/>
            <person name="Brown D.W."/>
            <person name="Divon H."/>
            <person name="Uhlig S."/>
            <person name="Proctor R.H."/>
        </authorList>
    </citation>
    <scope>NUCLEOTIDE SEQUENCE [LARGE SCALE GENOMIC DNA]</scope>
    <source>
        <strain evidence="6 7">NRRL 20693</strain>
    </source>
</reference>
<dbReference type="PANTHER" id="PTHR43201">
    <property type="entry name" value="ACYL-COA SYNTHETASE"/>
    <property type="match status" value="1"/>
</dbReference>
<dbReference type="InterPro" id="IPR036736">
    <property type="entry name" value="ACP-like_sf"/>
</dbReference>
<evidence type="ECO:0000256" key="1">
    <source>
        <dbReference type="ARBA" id="ARBA00022450"/>
    </source>
</evidence>
<dbReference type="Gene3D" id="3.30.300.30">
    <property type="match status" value="1"/>
</dbReference>
<evidence type="ECO:0000313" key="6">
    <source>
        <dbReference type="EMBL" id="KAF5671420.1"/>
    </source>
</evidence>
<dbReference type="OrthoDB" id="3633556at2759"/>
<dbReference type="Pfam" id="PF00550">
    <property type="entry name" value="PP-binding"/>
    <property type="match status" value="1"/>
</dbReference>
<feature type="domain" description="Carrier" evidence="5">
    <location>
        <begin position="787"/>
        <end position="864"/>
    </location>
</feature>
<dbReference type="InterPro" id="IPR011004">
    <property type="entry name" value="Trimer_LpxA-like_sf"/>
</dbReference>
<name>A0A8H5WUG7_FUSHE</name>
<dbReference type="Pfam" id="PF00501">
    <property type="entry name" value="AMP-binding"/>
    <property type="match status" value="1"/>
</dbReference>
<keyword evidence="4" id="KW-1133">Transmembrane helix</keyword>
<evidence type="ECO:0000259" key="5">
    <source>
        <dbReference type="PROSITE" id="PS50075"/>
    </source>
</evidence>
<dbReference type="Gene3D" id="1.10.1200.10">
    <property type="entry name" value="ACP-like"/>
    <property type="match status" value="1"/>
</dbReference>
<keyword evidence="1" id="KW-0596">Phosphopantetheine</keyword>
<evidence type="ECO:0000313" key="7">
    <source>
        <dbReference type="Proteomes" id="UP000567885"/>
    </source>
</evidence>
<feature type="transmembrane region" description="Helical" evidence="4">
    <location>
        <begin position="1429"/>
        <end position="1452"/>
    </location>
</feature>
<feature type="region of interest" description="Disordered" evidence="3">
    <location>
        <begin position="1357"/>
        <end position="1410"/>
    </location>
</feature>
<dbReference type="InterPro" id="IPR020806">
    <property type="entry name" value="PKS_PP-bd"/>
</dbReference>
<proteinExistence type="predicted"/>
<evidence type="ECO:0000256" key="3">
    <source>
        <dbReference type="SAM" id="MobiDB-lite"/>
    </source>
</evidence>
<dbReference type="PROSITE" id="PS50075">
    <property type="entry name" value="CARRIER"/>
    <property type="match status" value="1"/>
</dbReference>
<organism evidence="6 7">
    <name type="scientific">Fusarium heterosporum</name>
    <dbReference type="NCBI Taxonomy" id="42747"/>
    <lineage>
        <taxon>Eukaryota</taxon>
        <taxon>Fungi</taxon>
        <taxon>Dikarya</taxon>
        <taxon>Ascomycota</taxon>
        <taxon>Pezizomycotina</taxon>
        <taxon>Sordariomycetes</taxon>
        <taxon>Hypocreomycetidae</taxon>
        <taxon>Hypocreales</taxon>
        <taxon>Nectriaceae</taxon>
        <taxon>Fusarium</taxon>
        <taxon>Fusarium heterosporum species complex</taxon>
    </lineage>
</organism>
<dbReference type="PANTHER" id="PTHR43201:SF10">
    <property type="entry name" value="CARRIER DOMAIN-CONTAINING PROTEIN"/>
    <property type="match status" value="1"/>
</dbReference>
<dbReference type="SUPFAM" id="SSF47336">
    <property type="entry name" value="ACP-like"/>
    <property type="match status" value="1"/>
</dbReference>
<dbReference type="SMART" id="SM00823">
    <property type="entry name" value="PKS_PP"/>
    <property type="match status" value="1"/>
</dbReference>
<dbReference type="GO" id="GO:0031956">
    <property type="term" value="F:medium-chain fatty acid-CoA ligase activity"/>
    <property type="evidence" value="ECO:0007669"/>
    <property type="project" value="TreeGrafter"/>
</dbReference>
<feature type="compositionally biased region" description="Basic and acidic residues" evidence="3">
    <location>
        <begin position="1387"/>
        <end position="1397"/>
    </location>
</feature>
<feature type="transmembrane region" description="Helical" evidence="4">
    <location>
        <begin position="1172"/>
        <end position="1195"/>
    </location>
</feature>
<comment type="caution">
    <text evidence="6">The sequence shown here is derived from an EMBL/GenBank/DDBJ whole genome shotgun (WGS) entry which is preliminary data.</text>
</comment>
<feature type="transmembrane region" description="Helical" evidence="4">
    <location>
        <begin position="1481"/>
        <end position="1509"/>
    </location>
</feature>
<feature type="transmembrane region" description="Helical" evidence="4">
    <location>
        <begin position="946"/>
        <end position="964"/>
    </location>
</feature>
<dbReference type="SUPFAM" id="SSF51161">
    <property type="entry name" value="Trimeric LpxA-like enzymes"/>
    <property type="match status" value="3"/>
</dbReference>
<dbReference type="InterPro" id="IPR000873">
    <property type="entry name" value="AMP-dep_synth/lig_dom"/>
</dbReference>
<keyword evidence="7" id="KW-1185">Reference proteome</keyword>